<keyword evidence="1" id="KW-0472">Membrane</keyword>
<dbReference type="RefSeq" id="WP_027471067.1">
    <property type="nucleotide sequence ID" value="NZ_BAMD01000008.1"/>
</dbReference>
<name>W7Y400_9BACT</name>
<accession>W7Y400</accession>
<evidence type="ECO:0000313" key="3">
    <source>
        <dbReference type="Proteomes" id="UP000019402"/>
    </source>
</evidence>
<evidence type="ECO:0000256" key="1">
    <source>
        <dbReference type="SAM" id="Phobius"/>
    </source>
</evidence>
<dbReference type="AlphaFoldDB" id="W7Y400"/>
<organism evidence="2 3">
    <name type="scientific">Saccharicrinis fermentans DSM 9555 = JCM 21142</name>
    <dbReference type="NCBI Taxonomy" id="869213"/>
    <lineage>
        <taxon>Bacteria</taxon>
        <taxon>Pseudomonadati</taxon>
        <taxon>Bacteroidota</taxon>
        <taxon>Bacteroidia</taxon>
        <taxon>Marinilabiliales</taxon>
        <taxon>Marinilabiliaceae</taxon>
        <taxon>Saccharicrinis</taxon>
    </lineage>
</organism>
<dbReference type="STRING" id="869213.GCA_000517085_01187"/>
<dbReference type="EMBL" id="BAMD01000008">
    <property type="protein sequence ID" value="GAF02308.1"/>
    <property type="molecule type" value="Genomic_DNA"/>
</dbReference>
<protein>
    <submittedName>
        <fullName evidence="2">Uncharacterized protein</fullName>
    </submittedName>
</protein>
<dbReference type="Proteomes" id="UP000019402">
    <property type="component" value="Unassembled WGS sequence"/>
</dbReference>
<keyword evidence="1" id="KW-1133">Transmembrane helix</keyword>
<evidence type="ECO:0000313" key="2">
    <source>
        <dbReference type="EMBL" id="GAF02308.1"/>
    </source>
</evidence>
<sequence length="126" mass="14360">MNKMLTSNKERRTIMKKLNENIENEIDLILQSGVKKDRVKTSPFFTTRVMGKVEQLETESVWLPRLSAILRPALVLLVIVNVINYYVYDASMAMDTSNESGVELAANDYAAWNSDFILTDDVLLDN</sequence>
<gene>
    <name evidence="2" type="ORF">JCM21142_3942</name>
</gene>
<keyword evidence="1" id="KW-0812">Transmembrane</keyword>
<reference evidence="2 3" key="1">
    <citation type="journal article" date="2014" name="Genome Announc.">
        <title>Draft Genome Sequence of Cytophaga fermentans JCM 21142T, a Facultative Anaerobe Isolated from Marine Mud.</title>
        <authorList>
            <person name="Starns D."/>
            <person name="Oshima K."/>
            <person name="Suda W."/>
            <person name="Iino T."/>
            <person name="Yuki M."/>
            <person name="Inoue J."/>
            <person name="Kitamura K."/>
            <person name="Iida T."/>
            <person name="Darby A."/>
            <person name="Hattori M."/>
            <person name="Ohkuma M."/>
        </authorList>
    </citation>
    <scope>NUCLEOTIDE SEQUENCE [LARGE SCALE GENOMIC DNA]</scope>
    <source>
        <strain evidence="2 3">JCM 21142</strain>
    </source>
</reference>
<proteinExistence type="predicted"/>
<feature type="transmembrane region" description="Helical" evidence="1">
    <location>
        <begin position="69"/>
        <end position="88"/>
    </location>
</feature>
<keyword evidence="3" id="KW-1185">Reference proteome</keyword>
<comment type="caution">
    <text evidence="2">The sequence shown here is derived from an EMBL/GenBank/DDBJ whole genome shotgun (WGS) entry which is preliminary data.</text>
</comment>